<gene>
    <name evidence="1" type="primary">RLBP1</name>
    <name evidence="1" type="ORF">TR114864</name>
</gene>
<sequence length="190" mass="22090">MPETFGRVVFDKIHSDFVISKFHIGPLFAHCLGRQLAISTHQIFGSLWALAFIHCKGYVSAIIKKVDHCLTILGMNLLKRFIEATVLFRHQFLQSWKSIKCWLKVVLNHHYPASYFLLQVGFDQFVSGIKERRHVEEHHPVYSDWKRLLVIFCFQPGISWLEHCPRLSHTESCIVKNHTYSSDLNSGIVE</sequence>
<organism evidence="1">
    <name type="scientific">Schistocephalus solidus</name>
    <name type="common">Tapeworm</name>
    <dbReference type="NCBI Taxonomy" id="70667"/>
    <lineage>
        <taxon>Eukaryota</taxon>
        <taxon>Metazoa</taxon>
        <taxon>Spiralia</taxon>
        <taxon>Lophotrochozoa</taxon>
        <taxon>Platyhelminthes</taxon>
        <taxon>Cestoda</taxon>
        <taxon>Eucestoda</taxon>
        <taxon>Diphyllobothriidea</taxon>
        <taxon>Diphyllobothriidae</taxon>
        <taxon>Schistocephalus</taxon>
    </lineage>
</organism>
<dbReference type="AlphaFoldDB" id="A0A0X3PUQ5"/>
<name>A0A0X3PUQ5_SCHSO</name>
<proteinExistence type="predicted"/>
<reference evidence="1" key="1">
    <citation type="submission" date="2016-01" db="EMBL/GenBank/DDBJ databases">
        <title>Reference transcriptome for the parasite Schistocephalus solidus: insights into the molecular evolution of parasitism.</title>
        <authorList>
            <person name="Hebert F.O."/>
            <person name="Grambauer S."/>
            <person name="Barber I."/>
            <person name="Landry C.R."/>
            <person name="Aubin-Horth N."/>
        </authorList>
    </citation>
    <scope>NUCLEOTIDE SEQUENCE</scope>
</reference>
<protein>
    <submittedName>
        <fullName evidence="1">Retinaldehyde-binding protein 1</fullName>
    </submittedName>
</protein>
<evidence type="ECO:0000313" key="1">
    <source>
        <dbReference type="EMBL" id="JAP55631.1"/>
    </source>
</evidence>
<accession>A0A0X3PUQ5</accession>
<dbReference type="EMBL" id="GEEE01007594">
    <property type="protein sequence ID" value="JAP55631.1"/>
    <property type="molecule type" value="Transcribed_RNA"/>
</dbReference>